<dbReference type="AlphaFoldDB" id="A0A418VEH1"/>
<keyword evidence="1" id="KW-0805">Transcription regulation</keyword>
<dbReference type="Proteomes" id="UP000286287">
    <property type="component" value="Unassembled WGS sequence"/>
</dbReference>
<keyword evidence="2" id="KW-0238">DNA-binding</keyword>
<organism evidence="5 6">
    <name type="scientific">Deinococcus cavernae</name>
    <dbReference type="NCBI Taxonomy" id="2320857"/>
    <lineage>
        <taxon>Bacteria</taxon>
        <taxon>Thermotogati</taxon>
        <taxon>Deinococcota</taxon>
        <taxon>Deinococci</taxon>
        <taxon>Deinococcales</taxon>
        <taxon>Deinococcaceae</taxon>
        <taxon>Deinococcus</taxon>
    </lineage>
</organism>
<dbReference type="Gene3D" id="1.10.10.10">
    <property type="entry name" value="Winged helix-like DNA-binding domain superfamily/Winged helix DNA-binding domain"/>
    <property type="match status" value="1"/>
</dbReference>
<dbReference type="PANTHER" id="PTHR33154">
    <property type="entry name" value="TRANSCRIPTIONAL REGULATOR, ARSR FAMILY"/>
    <property type="match status" value="1"/>
</dbReference>
<reference evidence="5 6" key="1">
    <citation type="submission" date="2018-09" db="EMBL/GenBank/DDBJ databases">
        <authorList>
            <person name="Zhu H."/>
        </authorList>
    </citation>
    <scope>NUCLEOTIDE SEQUENCE [LARGE SCALE GENOMIC DNA]</scope>
    <source>
        <strain evidence="5 6">K2S05-167</strain>
    </source>
</reference>
<dbReference type="SMART" id="SM00418">
    <property type="entry name" value="HTH_ARSR"/>
    <property type="match status" value="1"/>
</dbReference>
<dbReference type="InterPro" id="IPR011991">
    <property type="entry name" value="ArsR-like_HTH"/>
</dbReference>
<keyword evidence="6" id="KW-1185">Reference proteome</keyword>
<evidence type="ECO:0000256" key="1">
    <source>
        <dbReference type="ARBA" id="ARBA00023015"/>
    </source>
</evidence>
<dbReference type="EMBL" id="QYUJ01000010">
    <property type="protein sequence ID" value="RJF74504.1"/>
    <property type="molecule type" value="Genomic_DNA"/>
</dbReference>
<evidence type="ECO:0000313" key="5">
    <source>
        <dbReference type="EMBL" id="RJF74504.1"/>
    </source>
</evidence>
<proteinExistence type="predicted"/>
<dbReference type="PROSITE" id="PS50987">
    <property type="entry name" value="HTH_ARSR_2"/>
    <property type="match status" value="1"/>
</dbReference>
<comment type="caution">
    <text evidence="5">The sequence shown here is derived from an EMBL/GenBank/DDBJ whole genome shotgun (WGS) entry which is preliminary data.</text>
</comment>
<dbReference type="SUPFAM" id="SSF46785">
    <property type="entry name" value="Winged helix' DNA-binding domain"/>
    <property type="match status" value="1"/>
</dbReference>
<dbReference type="InterPro" id="IPR001845">
    <property type="entry name" value="HTH_ArsR_DNA-bd_dom"/>
</dbReference>
<dbReference type="CDD" id="cd00090">
    <property type="entry name" value="HTH_ARSR"/>
    <property type="match status" value="1"/>
</dbReference>
<evidence type="ECO:0000256" key="2">
    <source>
        <dbReference type="ARBA" id="ARBA00023125"/>
    </source>
</evidence>
<dbReference type="InterPro" id="IPR036388">
    <property type="entry name" value="WH-like_DNA-bd_sf"/>
</dbReference>
<dbReference type="OrthoDB" id="9798835at2"/>
<name>A0A418VEH1_9DEIO</name>
<evidence type="ECO:0000256" key="3">
    <source>
        <dbReference type="ARBA" id="ARBA00023163"/>
    </source>
</evidence>
<protein>
    <submittedName>
        <fullName evidence="5">Transcriptional regulator</fullName>
    </submittedName>
</protein>
<feature type="domain" description="HTH arsR-type" evidence="4">
    <location>
        <begin position="1"/>
        <end position="103"/>
    </location>
</feature>
<gene>
    <name evidence="5" type="ORF">D3875_04280</name>
</gene>
<dbReference type="PANTHER" id="PTHR33154:SF18">
    <property type="entry name" value="ARSENICAL RESISTANCE OPERON REPRESSOR"/>
    <property type="match status" value="1"/>
</dbReference>
<evidence type="ECO:0000259" key="4">
    <source>
        <dbReference type="PROSITE" id="PS50987"/>
    </source>
</evidence>
<sequence>MDIDASAELFKALSDPGRLKVLRLLAHPPVNGCSTPGSVCACDLEEHLGLAQPTISHHMRLLVQAGLVRATKRGRWMDYTLNPQGFEAAQVFLRTLSHPGARDTATQPQQHAEPL</sequence>
<dbReference type="Pfam" id="PF01022">
    <property type="entry name" value="HTH_5"/>
    <property type="match status" value="1"/>
</dbReference>
<dbReference type="GO" id="GO:0003677">
    <property type="term" value="F:DNA binding"/>
    <property type="evidence" value="ECO:0007669"/>
    <property type="project" value="UniProtKB-KW"/>
</dbReference>
<dbReference type="GO" id="GO:0003700">
    <property type="term" value="F:DNA-binding transcription factor activity"/>
    <property type="evidence" value="ECO:0007669"/>
    <property type="project" value="InterPro"/>
</dbReference>
<dbReference type="InterPro" id="IPR051081">
    <property type="entry name" value="HTH_MetalResp_TranReg"/>
</dbReference>
<dbReference type="NCBIfam" id="NF033788">
    <property type="entry name" value="HTH_metalloreg"/>
    <property type="match status" value="1"/>
</dbReference>
<dbReference type="RefSeq" id="WP_119761498.1">
    <property type="nucleotide sequence ID" value="NZ_QYUJ01000010.1"/>
</dbReference>
<dbReference type="InterPro" id="IPR036390">
    <property type="entry name" value="WH_DNA-bd_sf"/>
</dbReference>
<evidence type="ECO:0000313" key="6">
    <source>
        <dbReference type="Proteomes" id="UP000286287"/>
    </source>
</evidence>
<keyword evidence="3" id="KW-0804">Transcription</keyword>
<accession>A0A418VEH1</accession>